<name>Q4T6S9_TETNG</name>
<feature type="region of interest" description="Disordered" evidence="1">
    <location>
        <begin position="1"/>
        <end position="40"/>
    </location>
</feature>
<feature type="compositionally biased region" description="Polar residues" evidence="1">
    <location>
        <begin position="1"/>
        <end position="15"/>
    </location>
</feature>
<feature type="non-terminal residue" evidence="2">
    <location>
        <position position="1"/>
    </location>
</feature>
<gene>
    <name evidence="2" type="ORF">GSTENG00006143001</name>
</gene>
<reference evidence="2" key="1">
    <citation type="journal article" date="2004" name="Nature">
        <title>Genome duplication in the teleost fish Tetraodon nigroviridis reveals the early vertebrate proto-karyotype.</title>
        <authorList>
            <person name="Jaillon O."/>
            <person name="Aury J.-M."/>
            <person name="Brunet F."/>
            <person name="Petit J.-L."/>
            <person name="Stange-Thomann N."/>
            <person name="Mauceli E."/>
            <person name="Bouneau L."/>
            <person name="Fischer C."/>
            <person name="Ozouf-Costaz C."/>
            <person name="Bernot A."/>
            <person name="Nicaud S."/>
            <person name="Jaffe D."/>
            <person name="Fisher S."/>
            <person name="Lutfalla G."/>
            <person name="Dossat C."/>
            <person name="Segurens B."/>
            <person name="Dasilva C."/>
            <person name="Salanoubat M."/>
            <person name="Levy M."/>
            <person name="Boudet N."/>
            <person name="Castellano S."/>
            <person name="Anthouard V."/>
            <person name="Jubin C."/>
            <person name="Castelli V."/>
            <person name="Katinka M."/>
            <person name="Vacherie B."/>
            <person name="Biemont C."/>
            <person name="Skalli Z."/>
            <person name="Cattolico L."/>
            <person name="Poulain J."/>
            <person name="De Berardinis V."/>
            <person name="Cruaud C."/>
            <person name="Duprat S."/>
            <person name="Brottier P."/>
            <person name="Coutanceau J.-P."/>
            <person name="Gouzy J."/>
            <person name="Parra G."/>
            <person name="Lardier G."/>
            <person name="Chapple C."/>
            <person name="McKernan K.J."/>
            <person name="McEwan P."/>
            <person name="Bosak S."/>
            <person name="Kellis M."/>
            <person name="Volff J.-N."/>
            <person name="Guigo R."/>
            <person name="Zody M.C."/>
            <person name="Mesirov J."/>
            <person name="Lindblad-Toh K."/>
            <person name="Birren B."/>
            <person name="Nusbaum C."/>
            <person name="Kahn D."/>
            <person name="Robinson-Rechavi M."/>
            <person name="Laudet V."/>
            <person name="Schachter V."/>
            <person name="Quetier F."/>
            <person name="Saurin W."/>
            <person name="Scarpelli C."/>
            <person name="Wincker P."/>
            <person name="Lander E.S."/>
            <person name="Weissenbach J."/>
            <person name="Roest Crollius H."/>
        </authorList>
    </citation>
    <scope>NUCLEOTIDE SEQUENCE [LARGE SCALE GENOMIC DNA]</scope>
</reference>
<organism evidence="2">
    <name type="scientific">Tetraodon nigroviridis</name>
    <name type="common">Spotted green pufferfish</name>
    <name type="synonym">Chelonodon nigroviridis</name>
    <dbReference type="NCBI Taxonomy" id="99883"/>
    <lineage>
        <taxon>Eukaryota</taxon>
        <taxon>Metazoa</taxon>
        <taxon>Chordata</taxon>
        <taxon>Craniata</taxon>
        <taxon>Vertebrata</taxon>
        <taxon>Euteleostomi</taxon>
        <taxon>Actinopterygii</taxon>
        <taxon>Neopterygii</taxon>
        <taxon>Teleostei</taxon>
        <taxon>Neoteleostei</taxon>
        <taxon>Acanthomorphata</taxon>
        <taxon>Eupercaria</taxon>
        <taxon>Tetraodontiformes</taxon>
        <taxon>Tetradontoidea</taxon>
        <taxon>Tetraodontidae</taxon>
        <taxon>Tetraodon</taxon>
    </lineage>
</organism>
<dbReference type="KEGG" id="tng:GSTEN00006143G001"/>
<evidence type="ECO:0000256" key="1">
    <source>
        <dbReference type="SAM" id="MobiDB-lite"/>
    </source>
</evidence>
<reference evidence="2" key="2">
    <citation type="submission" date="2004-02" db="EMBL/GenBank/DDBJ databases">
        <authorList>
            <consortium name="Genoscope"/>
            <consortium name="Whitehead Institute Centre for Genome Research"/>
        </authorList>
    </citation>
    <scope>NUCLEOTIDE SEQUENCE</scope>
</reference>
<accession>Q4T6S9</accession>
<protein>
    <submittedName>
        <fullName evidence="2">(spotted green pufferfish) hypothetical protein</fullName>
    </submittedName>
</protein>
<proteinExistence type="predicted"/>
<dbReference type="AlphaFoldDB" id="Q4T6S9"/>
<comment type="caution">
    <text evidence="2">The sequence shown here is derived from an EMBL/GenBank/DDBJ whole genome shotgun (WGS) entry which is preliminary data.</text>
</comment>
<dbReference type="EMBL" id="CAAE01008624">
    <property type="protein sequence ID" value="CAF91403.1"/>
    <property type="molecule type" value="Genomic_DNA"/>
</dbReference>
<evidence type="ECO:0000313" key="2">
    <source>
        <dbReference type="EMBL" id="CAF91403.1"/>
    </source>
</evidence>
<sequence length="52" mass="5831">VTSTQNNKADPSTPASKARVSPHHLHPDTRTSSYHHSPPHCSFYIHLQPRTC</sequence>